<dbReference type="GO" id="GO:0003688">
    <property type="term" value="F:DNA replication origin binding"/>
    <property type="evidence" value="ECO:0007669"/>
    <property type="project" value="TreeGrafter"/>
</dbReference>
<evidence type="ECO:0000259" key="7">
    <source>
        <dbReference type="Pfam" id="PF18137"/>
    </source>
</evidence>
<dbReference type="PANTHER" id="PTHR12748">
    <property type="entry name" value="ORIGIN RECOGNITION COMPLEX SUBUNIT 3"/>
    <property type="match status" value="1"/>
</dbReference>
<evidence type="ECO:0000256" key="2">
    <source>
        <dbReference type="ARBA" id="ARBA00010977"/>
    </source>
</evidence>
<comment type="similarity">
    <text evidence="2">Belongs to the ORC3 family.</text>
</comment>
<dbReference type="GO" id="GO:0031261">
    <property type="term" value="C:DNA replication preinitiation complex"/>
    <property type="evidence" value="ECO:0007669"/>
    <property type="project" value="TreeGrafter"/>
</dbReference>
<protein>
    <submittedName>
        <fullName evidence="8">Similar to Saccharomyces cerevisiae YLL004W ORC3 Subunit of the origin recognition complex</fullName>
    </submittedName>
</protein>
<dbReference type="Pfam" id="PF18137">
    <property type="entry name" value="WHD_ORC"/>
    <property type="match status" value="1"/>
</dbReference>
<proteinExistence type="inferred from homology"/>
<organism evidence="8 9">
    <name type="scientific">Geotrichum candidum</name>
    <name type="common">Oospora lactis</name>
    <name type="synonym">Dipodascus geotrichum</name>
    <dbReference type="NCBI Taxonomy" id="1173061"/>
    <lineage>
        <taxon>Eukaryota</taxon>
        <taxon>Fungi</taxon>
        <taxon>Dikarya</taxon>
        <taxon>Ascomycota</taxon>
        <taxon>Saccharomycotina</taxon>
        <taxon>Dipodascomycetes</taxon>
        <taxon>Dipodascales</taxon>
        <taxon>Dipodascaceae</taxon>
        <taxon>Geotrichum</taxon>
    </lineage>
</organism>
<gene>
    <name evidence="8" type="ORF">BN980_GECA19s01143g</name>
</gene>
<feature type="domain" description="Origin recognition complex subunit 3 winged helix C-terminal" evidence="7">
    <location>
        <begin position="628"/>
        <end position="732"/>
    </location>
</feature>
<accession>A0A0J9XJJ3</accession>
<sequence>MSASTGLNQKDQDSQRTIYFLKRDAELLKQARAPPVQSYTHDLEIETKTDQDLGVPFVRLLGGNEPTESVEMRWKTFNKVWEAQQKEVQDILDTANIQALENIRDFVLSPWDDHRDARISTAIVLPGSNIANHIRLFSQMKTELDALPHVHLVSINSKDCVNFKMALNHIVKHLTEKNNKISAATTATTGDKEDEIRYDKRLRYDLYIVADWCRKLVKSDSQLESLSDMRVVISIDDADSFDVSILSSLLKMLQSYISHIPVKLILSVATSVEVFEEKLPRSMIRLLDGQVINACLNDSLTTILKSTIFSKFGVQNLLLGPKLFNSLIQRQRQSLESIDVYISSLKYAYMSHYYSNPFSCLHLCLDSDLQTTLDKLSDVLTPEHCRALRLLGSFKFQVEKSLDQITPEQLETFLTDDNHLAYVAAMSLQELAYYKSHMLYTLNFLAAFLGAIQDEHADAPNTLPKPLRGITIVDLYPLIVGGDFLTTDVFKELKVAFANSGPPVLAAALYELFNSTTPEKFSELMEKLQSEEYWPIILQFIDFGNEGMTGEDKDTSSPMTFQPIPGSFKTREQITAYAKLQLRVAELIFTEYISNVLVENSIYKYFLNEAFVVDSSNLQENVFVPTQRAAIEMALSNPSHYWGGTSTNNKNDPHLCLLYTLYRESSVFVNIYDWYSSFQSILYRDPDVDPTDDAEWEKKTLALFLQGVAELKFLGIIRDSKRKFECVEKLVWRGL</sequence>
<evidence type="ECO:0000256" key="3">
    <source>
        <dbReference type="ARBA" id="ARBA00022705"/>
    </source>
</evidence>
<dbReference type="AlphaFoldDB" id="A0A0J9XJJ3"/>
<keyword evidence="5" id="KW-0539">Nucleus</keyword>
<dbReference type="EMBL" id="CCBN010000019">
    <property type="protein sequence ID" value="CDO57184.1"/>
    <property type="molecule type" value="Genomic_DNA"/>
</dbReference>
<dbReference type="GO" id="GO:0005656">
    <property type="term" value="C:nuclear pre-replicative complex"/>
    <property type="evidence" value="ECO:0007669"/>
    <property type="project" value="TreeGrafter"/>
</dbReference>
<dbReference type="InterPro" id="IPR020795">
    <property type="entry name" value="ORC3"/>
</dbReference>
<evidence type="ECO:0000259" key="6">
    <source>
        <dbReference type="Pfam" id="PF07034"/>
    </source>
</evidence>
<reference evidence="8" key="1">
    <citation type="submission" date="2014-03" db="EMBL/GenBank/DDBJ databases">
        <authorList>
            <person name="Casaregola S."/>
        </authorList>
    </citation>
    <scope>NUCLEOTIDE SEQUENCE [LARGE SCALE GENOMIC DNA]</scope>
    <source>
        <strain evidence="8">CLIB 918</strain>
    </source>
</reference>
<comment type="caution">
    <text evidence="8">The sequence shown here is derived from an EMBL/GenBank/DDBJ whole genome shotgun (WGS) entry which is preliminary data.</text>
</comment>
<dbReference type="Proteomes" id="UP000242525">
    <property type="component" value="Unassembled WGS sequence"/>
</dbReference>
<dbReference type="GO" id="GO:0006270">
    <property type="term" value="P:DNA replication initiation"/>
    <property type="evidence" value="ECO:0007669"/>
    <property type="project" value="TreeGrafter"/>
</dbReference>
<dbReference type="GO" id="GO:0005664">
    <property type="term" value="C:nuclear origin of replication recognition complex"/>
    <property type="evidence" value="ECO:0007669"/>
    <property type="project" value="InterPro"/>
</dbReference>
<evidence type="ECO:0000256" key="4">
    <source>
        <dbReference type="ARBA" id="ARBA00023125"/>
    </source>
</evidence>
<dbReference type="OrthoDB" id="10265211at2759"/>
<dbReference type="CDD" id="cd20704">
    <property type="entry name" value="Orc3"/>
    <property type="match status" value="2"/>
</dbReference>
<evidence type="ECO:0000313" key="8">
    <source>
        <dbReference type="EMBL" id="CDO57184.1"/>
    </source>
</evidence>
<keyword evidence="9" id="KW-1185">Reference proteome</keyword>
<dbReference type="InterPro" id="IPR045667">
    <property type="entry name" value="ORC3_N"/>
</dbReference>
<dbReference type="Pfam" id="PF07034">
    <property type="entry name" value="ORC3_N"/>
    <property type="match status" value="1"/>
</dbReference>
<feature type="domain" description="Origin recognition complex subunit 3 N-terminal" evidence="6">
    <location>
        <begin position="13"/>
        <end position="361"/>
    </location>
</feature>
<dbReference type="STRING" id="1173061.A0A0J9XJJ3"/>
<keyword evidence="4" id="KW-0238">DNA-binding</keyword>
<evidence type="ECO:0000256" key="5">
    <source>
        <dbReference type="ARBA" id="ARBA00023242"/>
    </source>
</evidence>
<dbReference type="PANTHER" id="PTHR12748:SF0">
    <property type="entry name" value="ORIGIN RECOGNITION COMPLEX SUBUNIT 3"/>
    <property type="match status" value="1"/>
</dbReference>
<evidence type="ECO:0000313" key="9">
    <source>
        <dbReference type="Proteomes" id="UP000242525"/>
    </source>
</evidence>
<dbReference type="InterPro" id="IPR040855">
    <property type="entry name" value="ORC_WH_C"/>
</dbReference>
<comment type="subcellular location">
    <subcellularLocation>
        <location evidence="1">Nucleus</location>
    </subcellularLocation>
</comment>
<keyword evidence="3" id="KW-0235">DNA replication</keyword>
<evidence type="ECO:0000256" key="1">
    <source>
        <dbReference type="ARBA" id="ARBA00004123"/>
    </source>
</evidence>
<name>A0A0J9XJJ3_GEOCN</name>